<reference evidence="8" key="1">
    <citation type="submission" date="2020-05" db="EMBL/GenBank/DDBJ databases">
        <authorList>
            <person name="Chiriac C."/>
            <person name="Salcher M."/>
            <person name="Ghai R."/>
            <person name="Kavagutti S V."/>
        </authorList>
    </citation>
    <scope>NUCLEOTIDE SEQUENCE</scope>
</reference>
<dbReference type="AlphaFoldDB" id="A0A6J6YNK4"/>
<evidence type="ECO:0000256" key="3">
    <source>
        <dbReference type="ARBA" id="ARBA00012721"/>
    </source>
</evidence>
<evidence type="ECO:0000259" key="7">
    <source>
        <dbReference type="Pfam" id="PF01502"/>
    </source>
</evidence>
<proteinExistence type="predicted"/>
<comment type="catalytic activity">
    <reaction evidence="1">
        <text>1-(5-phospho-beta-D-ribosyl)-5'-AMP + H2O = 1-(5-phospho-beta-D-ribosyl)-5-[(5-phospho-beta-D-ribosylamino)methylideneamino]imidazole-4-carboxamide</text>
        <dbReference type="Rhea" id="RHEA:20049"/>
        <dbReference type="ChEBI" id="CHEBI:15377"/>
        <dbReference type="ChEBI" id="CHEBI:58435"/>
        <dbReference type="ChEBI" id="CHEBI:59457"/>
        <dbReference type="EC" id="3.5.4.19"/>
    </reaction>
</comment>
<keyword evidence="4" id="KW-0028">Amino-acid biosynthesis</keyword>
<dbReference type="PANTHER" id="PTHR42945">
    <property type="entry name" value="HISTIDINE BIOSYNTHESIS BIFUNCTIONAL PROTEIN"/>
    <property type="match status" value="1"/>
</dbReference>
<dbReference type="EC" id="3.5.4.19" evidence="3"/>
<dbReference type="PANTHER" id="PTHR42945:SF1">
    <property type="entry name" value="HISTIDINE BIOSYNTHESIS BIFUNCTIONAL PROTEIN HIS7"/>
    <property type="match status" value="1"/>
</dbReference>
<name>A0A6J6YNK4_9ZZZZ</name>
<evidence type="ECO:0000256" key="6">
    <source>
        <dbReference type="ARBA" id="ARBA00023102"/>
    </source>
</evidence>
<sequence length="140" mass="15182">MSGGANAVEEGLAVALDFDKIGKIGRAGQQVVPVVLQDADSGEVIFLGYANELAYRETLSRRSAVLWSTSRNELWHKGATSGDVLHLVDVRVNCEQNSLLYRVRRATGGACHTKDPGTGQTRPGCYYRVVTSPDTLEFVV</sequence>
<dbReference type="EMBL" id="CAFAAJ010000102">
    <property type="protein sequence ID" value="CAB4810982.1"/>
    <property type="molecule type" value="Genomic_DNA"/>
</dbReference>
<dbReference type="Gene3D" id="3.10.20.810">
    <property type="entry name" value="Phosphoribosyl-AMP cyclohydrolase"/>
    <property type="match status" value="1"/>
</dbReference>
<accession>A0A6J6YNK4</accession>
<dbReference type="GO" id="GO:0004635">
    <property type="term" value="F:phosphoribosyl-AMP cyclohydrolase activity"/>
    <property type="evidence" value="ECO:0007669"/>
    <property type="project" value="UniProtKB-EC"/>
</dbReference>
<keyword evidence="6" id="KW-0368">Histidine biosynthesis</keyword>
<dbReference type="UniPathway" id="UPA00031">
    <property type="reaction ID" value="UER00008"/>
</dbReference>
<comment type="pathway">
    <text evidence="2">Amino-acid biosynthesis; L-histidine biosynthesis; L-histidine from 5-phospho-alpha-D-ribose 1-diphosphate: step 3/9.</text>
</comment>
<gene>
    <name evidence="8" type="ORF">UFOPK3001_01544</name>
</gene>
<evidence type="ECO:0000256" key="2">
    <source>
        <dbReference type="ARBA" id="ARBA00005169"/>
    </source>
</evidence>
<evidence type="ECO:0000256" key="5">
    <source>
        <dbReference type="ARBA" id="ARBA00022801"/>
    </source>
</evidence>
<dbReference type="InterPro" id="IPR002496">
    <property type="entry name" value="PRib_AMP_CycHydrolase_dom"/>
</dbReference>
<evidence type="ECO:0000256" key="1">
    <source>
        <dbReference type="ARBA" id="ARBA00000024"/>
    </source>
</evidence>
<dbReference type="GO" id="GO:0000105">
    <property type="term" value="P:L-histidine biosynthetic process"/>
    <property type="evidence" value="ECO:0007669"/>
    <property type="project" value="UniProtKB-UniPathway"/>
</dbReference>
<dbReference type="InterPro" id="IPR038019">
    <property type="entry name" value="PRib_AMP_CycHydrolase_sf"/>
</dbReference>
<keyword evidence="5" id="KW-0378">Hydrolase</keyword>
<dbReference type="Pfam" id="PF01502">
    <property type="entry name" value="PRA-CH"/>
    <property type="match status" value="1"/>
</dbReference>
<organism evidence="8">
    <name type="scientific">freshwater metagenome</name>
    <dbReference type="NCBI Taxonomy" id="449393"/>
    <lineage>
        <taxon>unclassified sequences</taxon>
        <taxon>metagenomes</taxon>
        <taxon>ecological metagenomes</taxon>
    </lineage>
</organism>
<evidence type="ECO:0000313" key="8">
    <source>
        <dbReference type="EMBL" id="CAB4810982.1"/>
    </source>
</evidence>
<protein>
    <recommendedName>
        <fullName evidence="3">phosphoribosyl-AMP cyclohydrolase</fullName>
        <ecNumber evidence="3">3.5.4.19</ecNumber>
    </recommendedName>
</protein>
<evidence type="ECO:0000256" key="4">
    <source>
        <dbReference type="ARBA" id="ARBA00022605"/>
    </source>
</evidence>
<dbReference type="SUPFAM" id="SSF141734">
    <property type="entry name" value="HisI-like"/>
    <property type="match status" value="1"/>
</dbReference>
<feature type="domain" description="Phosphoribosyl-AMP cyclohydrolase" evidence="7">
    <location>
        <begin position="47"/>
        <end position="115"/>
    </location>
</feature>